<dbReference type="Proteomes" id="UP000283569">
    <property type="component" value="Unassembled WGS sequence"/>
</dbReference>
<dbReference type="AlphaFoldDB" id="A0A420SBP1"/>
<gene>
    <name evidence="2" type="ORF">BFJ72_g13727</name>
</gene>
<proteinExistence type="predicted"/>
<evidence type="ECO:0000313" key="3">
    <source>
        <dbReference type="Proteomes" id="UP000283569"/>
    </source>
</evidence>
<sequence length="123" mass="13788">MEGTLTENSEDKDLVVGPKKESKTKSLVGPPKNENTKQLATHPKEVGLAHGSIEEDLIDFSEDEMSVDRPKEADLGYHPMEEDLIGFSDDGTSNDRPSKKRPVDVSEYHEIADLSEKKKFKKF</sequence>
<reference evidence="2 3" key="1">
    <citation type="journal article" date="2018" name="Sci. Rep.">
        <title>Characterisation of pathogen-specific regions and novel effector candidates in Fusarium oxysporum f. sp. cepae.</title>
        <authorList>
            <person name="Armitage A.D."/>
            <person name="Taylor A."/>
            <person name="Sobczyk M.K."/>
            <person name="Baxter L."/>
            <person name="Greenfield B.P."/>
            <person name="Bates H.J."/>
            <person name="Wilson F."/>
            <person name="Jackson A.C."/>
            <person name="Ott S."/>
            <person name="Harrison R.J."/>
            <person name="Clarkson J.P."/>
        </authorList>
    </citation>
    <scope>NUCLEOTIDE SEQUENCE [LARGE SCALE GENOMIC DNA]</scope>
    <source>
        <strain evidence="2 3">Fp_A8</strain>
    </source>
</reference>
<feature type="region of interest" description="Disordered" evidence="1">
    <location>
        <begin position="1"/>
        <end position="51"/>
    </location>
</feature>
<organism evidence="2 3">
    <name type="scientific">Gibberella intermedia</name>
    <name type="common">Bulb rot disease fungus</name>
    <name type="synonym">Fusarium proliferatum</name>
    <dbReference type="NCBI Taxonomy" id="948311"/>
    <lineage>
        <taxon>Eukaryota</taxon>
        <taxon>Fungi</taxon>
        <taxon>Dikarya</taxon>
        <taxon>Ascomycota</taxon>
        <taxon>Pezizomycotina</taxon>
        <taxon>Sordariomycetes</taxon>
        <taxon>Hypocreomycetidae</taxon>
        <taxon>Hypocreales</taxon>
        <taxon>Nectriaceae</taxon>
        <taxon>Fusarium</taxon>
        <taxon>Fusarium fujikuroi species complex</taxon>
    </lineage>
</organism>
<comment type="caution">
    <text evidence="2">The sequence shown here is derived from an EMBL/GenBank/DDBJ whole genome shotgun (WGS) entry which is preliminary data.</text>
</comment>
<evidence type="ECO:0000313" key="2">
    <source>
        <dbReference type="EMBL" id="RKL26511.1"/>
    </source>
</evidence>
<feature type="compositionally biased region" description="Basic and acidic residues" evidence="1">
    <location>
        <begin position="9"/>
        <end position="24"/>
    </location>
</feature>
<dbReference type="EMBL" id="MRDB01000087">
    <property type="protein sequence ID" value="RKL26511.1"/>
    <property type="molecule type" value="Genomic_DNA"/>
</dbReference>
<protein>
    <submittedName>
        <fullName evidence="2">Uncharacterized protein</fullName>
    </submittedName>
</protein>
<feature type="region of interest" description="Disordered" evidence="1">
    <location>
        <begin position="82"/>
        <end position="106"/>
    </location>
</feature>
<accession>A0A420SBP1</accession>
<evidence type="ECO:0000256" key="1">
    <source>
        <dbReference type="SAM" id="MobiDB-lite"/>
    </source>
</evidence>
<name>A0A420SBP1_GIBIN</name>